<protein>
    <submittedName>
        <fullName evidence="2">Uncharacterized protein</fullName>
    </submittedName>
</protein>
<feature type="non-terminal residue" evidence="2">
    <location>
        <position position="26"/>
    </location>
</feature>
<feature type="compositionally biased region" description="Basic residues" evidence="1">
    <location>
        <begin position="9"/>
        <end position="26"/>
    </location>
</feature>
<evidence type="ECO:0000256" key="1">
    <source>
        <dbReference type="SAM" id="MobiDB-lite"/>
    </source>
</evidence>
<dbReference type="EMBL" id="CADCTX010000862">
    <property type="protein sequence ID" value="CAA9355495.1"/>
    <property type="molecule type" value="Genomic_DNA"/>
</dbReference>
<evidence type="ECO:0000313" key="2">
    <source>
        <dbReference type="EMBL" id="CAA9355495.1"/>
    </source>
</evidence>
<organism evidence="2">
    <name type="scientific">uncultured Gemmatimonadaceae bacterium</name>
    <dbReference type="NCBI Taxonomy" id="246130"/>
    <lineage>
        <taxon>Bacteria</taxon>
        <taxon>Pseudomonadati</taxon>
        <taxon>Gemmatimonadota</taxon>
        <taxon>Gemmatimonadia</taxon>
        <taxon>Gemmatimonadales</taxon>
        <taxon>Gemmatimonadaceae</taxon>
        <taxon>environmental samples</taxon>
    </lineage>
</organism>
<proteinExistence type="predicted"/>
<reference evidence="2" key="1">
    <citation type="submission" date="2020-02" db="EMBL/GenBank/DDBJ databases">
        <authorList>
            <person name="Meier V. D."/>
        </authorList>
    </citation>
    <scope>NUCLEOTIDE SEQUENCE</scope>
    <source>
        <strain evidence="2">AVDCRST_MAG40</strain>
    </source>
</reference>
<feature type="region of interest" description="Disordered" evidence="1">
    <location>
        <begin position="1"/>
        <end position="26"/>
    </location>
</feature>
<name>A0A6J4MDN7_9BACT</name>
<gene>
    <name evidence="2" type="ORF">AVDCRST_MAG40-3137</name>
</gene>
<dbReference type="AlphaFoldDB" id="A0A6J4MDN7"/>
<feature type="non-terminal residue" evidence="2">
    <location>
        <position position="1"/>
    </location>
</feature>
<sequence length="26" mass="3062">ASRAPPRPRPARPGRGCRRLRRVEHR</sequence>
<accession>A0A6J4MDN7</accession>